<dbReference type="GO" id="GO:0045505">
    <property type="term" value="F:dynein intermediate chain binding"/>
    <property type="evidence" value="ECO:0007669"/>
    <property type="project" value="InterPro"/>
</dbReference>
<dbReference type="Proteomes" id="UP000694388">
    <property type="component" value="Unplaced"/>
</dbReference>
<keyword evidence="4" id="KW-1185">Reference proteome</keyword>
<dbReference type="Ensembl" id="ENSEBUT00000016274.1">
    <property type="protein sequence ID" value="ENSEBUP00000015698.1"/>
    <property type="gene ID" value="ENSEBUG00000009882.1"/>
</dbReference>
<dbReference type="GeneTree" id="ENSGT00940000154642"/>
<proteinExistence type="predicted"/>
<feature type="region of interest" description="Disordered" evidence="1">
    <location>
        <begin position="1"/>
        <end position="36"/>
    </location>
</feature>
<dbReference type="InterPro" id="IPR026983">
    <property type="entry name" value="DHC"/>
</dbReference>
<accession>A0A8C4QI34</accession>
<protein>
    <recommendedName>
        <fullName evidence="2">Dynein heavy chain tail domain-containing protein</fullName>
    </recommendedName>
</protein>
<evidence type="ECO:0000313" key="3">
    <source>
        <dbReference type="Ensembl" id="ENSEBUP00000015694.1"/>
    </source>
</evidence>
<evidence type="ECO:0000313" key="4">
    <source>
        <dbReference type="Proteomes" id="UP000694388"/>
    </source>
</evidence>
<dbReference type="OMA" id="SEEFHES"/>
<dbReference type="GO" id="GO:0007018">
    <property type="term" value="P:microtubule-based movement"/>
    <property type="evidence" value="ECO:0007669"/>
    <property type="project" value="InterPro"/>
</dbReference>
<dbReference type="AlphaFoldDB" id="A0A8C4QI34"/>
<dbReference type="PANTHER" id="PTHR46532">
    <property type="entry name" value="MALE FERTILITY FACTOR KL5"/>
    <property type="match status" value="1"/>
</dbReference>
<dbReference type="Pfam" id="PF08385">
    <property type="entry name" value="DHC_N1"/>
    <property type="match status" value="1"/>
</dbReference>
<reference evidence="3" key="1">
    <citation type="submission" date="2025-05" db="UniProtKB">
        <authorList>
            <consortium name="Ensembl"/>
        </authorList>
    </citation>
    <scope>IDENTIFICATION</scope>
</reference>
<feature type="domain" description="Dynein heavy chain tail" evidence="2">
    <location>
        <begin position="66"/>
        <end position="233"/>
    </location>
</feature>
<feature type="compositionally biased region" description="Basic and acidic residues" evidence="1">
    <location>
        <begin position="1"/>
        <end position="10"/>
    </location>
</feature>
<dbReference type="GO" id="GO:0051959">
    <property type="term" value="F:dynein light intermediate chain binding"/>
    <property type="evidence" value="ECO:0007669"/>
    <property type="project" value="InterPro"/>
</dbReference>
<dbReference type="InterPro" id="IPR013594">
    <property type="entry name" value="Dynein_heavy_tail"/>
</dbReference>
<dbReference type="Ensembl" id="ENSEBUT00000016270.1">
    <property type="protein sequence ID" value="ENSEBUP00000015694.1"/>
    <property type="gene ID" value="ENSEBUG00000009882.1"/>
</dbReference>
<sequence length="237" mass="27198">MLKDDNRHDGVLNGVETLENNDTSTLSNKPHSNKQLQGGVHLELPNVDITWDDDQLPREENIQQEVKRAMLEWRKLITNTLETQLGKQAQGAGPLAVVELWRERSMVLRTLVEQLQEPRVKRVSKLAGQLDPESLHGFEVVTVQLETAREDATDNFHLLSTLDRHFKKLAQGRDFGAIAETLPRLLEGLHLVWNISMHYKRGDHMEALMERIAWQVCESARHAVNMCTLFRDDGEER</sequence>
<organism evidence="3 4">
    <name type="scientific">Eptatretus burgeri</name>
    <name type="common">Inshore hagfish</name>
    <dbReference type="NCBI Taxonomy" id="7764"/>
    <lineage>
        <taxon>Eukaryota</taxon>
        <taxon>Metazoa</taxon>
        <taxon>Chordata</taxon>
        <taxon>Craniata</taxon>
        <taxon>Vertebrata</taxon>
        <taxon>Cyclostomata</taxon>
        <taxon>Myxini</taxon>
        <taxon>Myxiniformes</taxon>
        <taxon>Myxinidae</taxon>
        <taxon>Eptatretinae</taxon>
        <taxon>Eptatretus</taxon>
    </lineage>
</organism>
<evidence type="ECO:0000256" key="1">
    <source>
        <dbReference type="SAM" id="MobiDB-lite"/>
    </source>
</evidence>
<dbReference type="GO" id="GO:0005858">
    <property type="term" value="C:axonemal dynein complex"/>
    <property type="evidence" value="ECO:0007669"/>
    <property type="project" value="TreeGrafter"/>
</dbReference>
<name>A0A8C4QI34_EPTBU</name>
<evidence type="ECO:0000259" key="2">
    <source>
        <dbReference type="Pfam" id="PF08385"/>
    </source>
</evidence>
<dbReference type="PANTHER" id="PTHR46532:SF11">
    <property type="entry name" value="DYNEIN AXONEMAL HEAVY CHAIN 12"/>
    <property type="match status" value="1"/>
</dbReference>
<feature type="compositionally biased region" description="Polar residues" evidence="1">
    <location>
        <begin position="18"/>
        <end position="36"/>
    </location>
</feature>